<dbReference type="RefSeq" id="WP_153736439.1">
    <property type="nucleotide sequence ID" value="NZ_WJNG01000006.1"/>
</dbReference>
<evidence type="ECO:0000256" key="1">
    <source>
        <dbReference type="SAM" id="SignalP"/>
    </source>
</evidence>
<evidence type="ECO:0000313" key="2">
    <source>
        <dbReference type="EMBL" id="MRH42799.1"/>
    </source>
</evidence>
<feature type="signal peptide" evidence="1">
    <location>
        <begin position="1"/>
        <end position="23"/>
    </location>
</feature>
<protein>
    <submittedName>
        <fullName evidence="2">Uncharacterized protein</fullName>
    </submittedName>
</protein>
<organism evidence="2 3">
    <name type="scientific">Aquibacillus halophilus</name>
    <dbReference type="NCBI Taxonomy" id="930132"/>
    <lineage>
        <taxon>Bacteria</taxon>
        <taxon>Bacillati</taxon>
        <taxon>Bacillota</taxon>
        <taxon>Bacilli</taxon>
        <taxon>Bacillales</taxon>
        <taxon>Bacillaceae</taxon>
        <taxon>Aquibacillus</taxon>
    </lineage>
</organism>
<name>A0A6A8DG19_9BACI</name>
<dbReference type="Proteomes" id="UP000799092">
    <property type="component" value="Unassembled WGS sequence"/>
</dbReference>
<dbReference type="AlphaFoldDB" id="A0A6A8DG19"/>
<gene>
    <name evidence="2" type="ORF">GH741_08875</name>
</gene>
<dbReference type="EMBL" id="WJNG01000006">
    <property type="protein sequence ID" value="MRH42799.1"/>
    <property type="molecule type" value="Genomic_DNA"/>
</dbReference>
<comment type="caution">
    <text evidence="2">The sequence shown here is derived from an EMBL/GenBank/DDBJ whole genome shotgun (WGS) entry which is preliminary data.</text>
</comment>
<reference evidence="2" key="1">
    <citation type="submission" date="2019-11" db="EMBL/GenBank/DDBJ databases">
        <authorList>
            <person name="Li J."/>
        </authorList>
    </citation>
    <scope>NUCLEOTIDE SEQUENCE</scope>
    <source>
        <strain evidence="2">B6B</strain>
    </source>
</reference>
<feature type="chain" id="PRO_5025452691" evidence="1">
    <location>
        <begin position="24"/>
        <end position="175"/>
    </location>
</feature>
<keyword evidence="3" id="KW-1185">Reference proteome</keyword>
<proteinExistence type="predicted"/>
<accession>A0A6A8DG19</accession>
<evidence type="ECO:0000313" key="3">
    <source>
        <dbReference type="Proteomes" id="UP000799092"/>
    </source>
</evidence>
<keyword evidence="1" id="KW-0732">Signal</keyword>
<sequence length="175" mass="19716">MKRLSVRIILVLFVMIASGCSSEEDKTELFFFADFPTTITEDVKSILVEGIEGSTADDFEVSSLPMYHEKIYAELAGKHGDIYIIRQVAIEGIKDPIGFSKLDEIIDPELVTDEYKGVNPDTGDEHVYVVPIDNDSLLLRKLGVELDIQLAAFIPKFSDNQEESIRVLKYLLEKQ</sequence>
<dbReference type="PROSITE" id="PS51257">
    <property type="entry name" value="PROKAR_LIPOPROTEIN"/>
    <property type="match status" value="1"/>
</dbReference>
<dbReference type="OrthoDB" id="2943141at2"/>